<dbReference type="Gene3D" id="3.40.50.150">
    <property type="entry name" value="Vaccinia Virus protein VP39"/>
    <property type="match status" value="1"/>
</dbReference>
<dbReference type="SUPFAM" id="SSF53335">
    <property type="entry name" value="S-adenosyl-L-methionine-dependent methyltransferases"/>
    <property type="match status" value="1"/>
</dbReference>
<dbReference type="PROSITE" id="PS50005">
    <property type="entry name" value="TPR"/>
    <property type="match status" value="1"/>
</dbReference>
<dbReference type="InterPro" id="IPR051012">
    <property type="entry name" value="CellSynth/LPSAsmb/PSIAsmb"/>
</dbReference>
<reference evidence="5" key="1">
    <citation type="submission" date="2022-04" db="EMBL/GenBank/DDBJ databases">
        <title>Roseomonas acroporae sp. nov., isolated from coral Acropora digitifera.</title>
        <authorList>
            <person name="Sun H."/>
        </authorList>
    </citation>
    <scope>NUCLEOTIDE SEQUENCE</scope>
    <source>
        <strain evidence="5">NAR14</strain>
    </source>
</reference>
<dbReference type="CDD" id="cd02440">
    <property type="entry name" value="AdoMet_MTases"/>
    <property type="match status" value="1"/>
</dbReference>
<dbReference type="Pfam" id="PF13432">
    <property type="entry name" value="TPR_16"/>
    <property type="match status" value="1"/>
</dbReference>
<keyword evidence="2 3" id="KW-0802">TPR repeat</keyword>
<dbReference type="Proteomes" id="UP001139516">
    <property type="component" value="Unassembled WGS sequence"/>
</dbReference>
<dbReference type="Gene3D" id="1.25.40.10">
    <property type="entry name" value="Tetratricopeptide repeat domain"/>
    <property type="match status" value="3"/>
</dbReference>
<dbReference type="InterPro" id="IPR041698">
    <property type="entry name" value="Methyltransf_25"/>
</dbReference>
<dbReference type="RefSeq" id="WP_248666790.1">
    <property type="nucleotide sequence ID" value="NZ_JALPRX010000036.1"/>
</dbReference>
<dbReference type="AlphaFoldDB" id="A0A9X2BX65"/>
<dbReference type="PANTHER" id="PTHR45586">
    <property type="entry name" value="TPR REPEAT-CONTAINING PROTEIN PA4667"/>
    <property type="match status" value="1"/>
</dbReference>
<evidence type="ECO:0000259" key="4">
    <source>
        <dbReference type="Pfam" id="PF13649"/>
    </source>
</evidence>
<evidence type="ECO:0000256" key="2">
    <source>
        <dbReference type="ARBA" id="ARBA00022803"/>
    </source>
</evidence>
<evidence type="ECO:0000256" key="3">
    <source>
        <dbReference type="PROSITE-ProRule" id="PRU00339"/>
    </source>
</evidence>
<dbReference type="EMBL" id="JALPRX010000036">
    <property type="protein sequence ID" value="MCK8784665.1"/>
    <property type="molecule type" value="Genomic_DNA"/>
</dbReference>
<dbReference type="InterPro" id="IPR029063">
    <property type="entry name" value="SAM-dependent_MTases_sf"/>
</dbReference>
<comment type="caution">
    <text evidence="5">The sequence shown here is derived from an EMBL/GenBank/DDBJ whole genome shotgun (WGS) entry which is preliminary data.</text>
</comment>
<dbReference type="SMART" id="SM00028">
    <property type="entry name" value="TPR"/>
    <property type="match status" value="3"/>
</dbReference>
<evidence type="ECO:0000313" key="5">
    <source>
        <dbReference type="EMBL" id="MCK8784665.1"/>
    </source>
</evidence>
<dbReference type="Pfam" id="PF14559">
    <property type="entry name" value="TPR_19"/>
    <property type="match status" value="1"/>
</dbReference>
<dbReference type="Pfam" id="PF13649">
    <property type="entry name" value="Methyltransf_25"/>
    <property type="match status" value="1"/>
</dbReference>
<evidence type="ECO:0000313" key="6">
    <source>
        <dbReference type="Proteomes" id="UP001139516"/>
    </source>
</evidence>
<keyword evidence="6" id="KW-1185">Reference proteome</keyword>
<feature type="domain" description="Methyltransferase" evidence="4">
    <location>
        <begin position="329"/>
        <end position="419"/>
    </location>
</feature>
<evidence type="ECO:0000256" key="1">
    <source>
        <dbReference type="ARBA" id="ARBA00022737"/>
    </source>
</evidence>
<sequence length="493" mass="51812">MHAALSPRPPHAPAAVPPDVAVVERLFQRACDLMQQGRHVEALPALDRLRRVPTPPPMALGLRAEALLALGRTTEAVADVDDALAADPGSSALLQLRSRARRAGGDRTGALDDAAAAVLADSASPAAKALLGTALLEQGQHDEAVFLIGAALRADPANPQYRFALARALSETGHHDAAEEILSQHGIERPDLPVAALRAQNALAADRPDLAAALAREALASRPADASLHAVLAHALMRLRDLDGAAAHLLSASRLRPEDGYLAHLAAALNGDTTEQGAEAYATALFDRYAPSFELSLLSLGWRGPGLVRRALERLRPGLAAGTERLGPVLDLGCGTGLVGVALSDLLGGGLTGVDLSARMLEQAARKGVYTALRQANLMTVLREAQPPCDVIVAADVLIYLGQADEMLALCRRRLAPDGLLLFTVERGADTGMGWHLERSARFSHGRAYLERALAAAALDVVEMREEVLRLEDDGMIDGLLVAARPAPSGAAH</sequence>
<accession>A0A9X2BX65</accession>
<dbReference type="InterPro" id="IPR019734">
    <property type="entry name" value="TPR_rpt"/>
</dbReference>
<gene>
    <name evidence="5" type="ORF">M0638_09745</name>
</gene>
<dbReference type="InterPro" id="IPR011990">
    <property type="entry name" value="TPR-like_helical_dom_sf"/>
</dbReference>
<feature type="repeat" description="TPR" evidence="3">
    <location>
        <begin position="125"/>
        <end position="158"/>
    </location>
</feature>
<name>A0A9X2BX65_9PROT</name>
<organism evidence="5 6">
    <name type="scientific">Roseomonas acroporae</name>
    <dbReference type="NCBI Taxonomy" id="2937791"/>
    <lineage>
        <taxon>Bacteria</taxon>
        <taxon>Pseudomonadati</taxon>
        <taxon>Pseudomonadota</taxon>
        <taxon>Alphaproteobacteria</taxon>
        <taxon>Acetobacterales</taxon>
        <taxon>Roseomonadaceae</taxon>
        <taxon>Roseomonas</taxon>
    </lineage>
</organism>
<dbReference type="SUPFAM" id="SSF48452">
    <property type="entry name" value="TPR-like"/>
    <property type="match status" value="2"/>
</dbReference>
<keyword evidence="1" id="KW-0677">Repeat</keyword>
<protein>
    <submittedName>
        <fullName evidence="5">Tetratricopeptide repeat protein</fullName>
    </submittedName>
</protein>
<dbReference type="PANTHER" id="PTHR45586:SF1">
    <property type="entry name" value="LIPOPOLYSACCHARIDE ASSEMBLY PROTEIN B"/>
    <property type="match status" value="1"/>
</dbReference>
<proteinExistence type="predicted"/>